<evidence type="ECO:0000256" key="2">
    <source>
        <dbReference type="ARBA" id="ARBA00023125"/>
    </source>
</evidence>
<evidence type="ECO:0000313" key="6">
    <source>
        <dbReference type="EMBL" id="KAA9088945.1"/>
    </source>
</evidence>
<dbReference type="SUPFAM" id="SSF46955">
    <property type="entry name" value="Putative DNA-binding domain"/>
    <property type="match status" value="1"/>
</dbReference>
<dbReference type="GO" id="GO:0003700">
    <property type="term" value="F:DNA-binding transcription factor activity"/>
    <property type="evidence" value="ECO:0007669"/>
    <property type="project" value="InterPro"/>
</dbReference>
<dbReference type="PANTHER" id="PTHR30204">
    <property type="entry name" value="REDOX-CYCLING DRUG-SENSING TRANSCRIPTIONAL ACTIVATOR SOXR"/>
    <property type="match status" value="1"/>
</dbReference>
<dbReference type="OrthoDB" id="9809391at2"/>
<organism evidence="6 7">
    <name type="scientific">Microbacterium radiodurans</name>
    <dbReference type="NCBI Taxonomy" id="661398"/>
    <lineage>
        <taxon>Bacteria</taxon>
        <taxon>Bacillati</taxon>
        <taxon>Actinomycetota</taxon>
        <taxon>Actinomycetes</taxon>
        <taxon>Micrococcales</taxon>
        <taxon>Microbacteriaceae</taxon>
        <taxon>Microbacterium</taxon>
    </lineage>
</organism>
<dbReference type="EMBL" id="VYRZ01000001">
    <property type="protein sequence ID" value="KAA9088945.1"/>
    <property type="molecule type" value="Genomic_DNA"/>
</dbReference>
<comment type="caution">
    <text evidence="6">The sequence shown here is derived from an EMBL/GenBank/DDBJ whole genome shotgun (WGS) entry which is preliminary data.</text>
</comment>
<protein>
    <submittedName>
        <fullName evidence="6">MerR family transcriptional regulator</fullName>
    </submittedName>
</protein>
<proteinExistence type="predicted"/>
<dbReference type="Gene3D" id="1.10.1660.10">
    <property type="match status" value="1"/>
</dbReference>
<dbReference type="Proteomes" id="UP000327039">
    <property type="component" value="Unassembled WGS sequence"/>
</dbReference>
<keyword evidence="2" id="KW-0238">DNA-binding</keyword>
<evidence type="ECO:0000256" key="4">
    <source>
        <dbReference type="ARBA" id="ARBA00023163"/>
    </source>
</evidence>
<dbReference type="Gene3D" id="1.10.490.50">
    <property type="entry name" value="Antibiotic binding domain of TipA-like multidrug resistance regulators"/>
    <property type="match status" value="1"/>
</dbReference>
<evidence type="ECO:0000256" key="1">
    <source>
        <dbReference type="ARBA" id="ARBA00023015"/>
    </source>
</evidence>
<keyword evidence="7" id="KW-1185">Reference proteome</keyword>
<evidence type="ECO:0000313" key="7">
    <source>
        <dbReference type="Proteomes" id="UP000327039"/>
    </source>
</evidence>
<dbReference type="AlphaFoldDB" id="A0A5J5IVU2"/>
<evidence type="ECO:0000256" key="3">
    <source>
        <dbReference type="ARBA" id="ARBA00023159"/>
    </source>
</evidence>
<dbReference type="InterPro" id="IPR036244">
    <property type="entry name" value="TipA-like_antibiotic-bd"/>
</dbReference>
<dbReference type="SUPFAM" id="SSF89082">
    <property type="entry name" value="Antibiotic binding domain of TipA-like multidrug resistance regulators"/>
    <property type="match status" value="1"/>
</dbReference>
<dbReference type="PANTHER" id="PTHR30204:SF90">
    <property type="entry name" value="HTH-TYPE TRANSCRIPTIONAL ACTIVATOR MTA"/>
    <property type="match status" value="1"/>
</dbReference>
<evidence type="ECO:0000259" key="5">
    <source>
        <dbReference type="PROSITE" id="PS50937"/>
    </source>
</evidence>
<dbReference type="InterPro" id="IPR000551">
    <property type="entry name" value="MerR-type_HTH_dom"/>
</dbReference>
<dbReference type="RefSeq" id="WP_150417574.1">
    <property type="nucleotide sequence ID" value="NZ_VYRZ01000001.1"/>
</dbReference>
<dbReference type="InterPro" id="IPR012925">
    <property type="entry name" value="TipAS_dom"/>
</dbReference>
<feature type="domain" description="HTH merR-type" evidence="5">
    <location>
        <begin position="6"/>
        <end position="75"/>
    </location>
</feature>
<dbReference type="CDD" id="cd01106">
    <property type="entry name" value="HTH_TipAL-Mta"/>
    <property type="match status" value="1"/>
</dbReference>
<sequence>MTDADGLTVGQVATALALTVRTLHHWDEVGLATPSLRTNAGYRLYTAADLERLHRIVVYREIGLGLEQIRAVLDEPEADVALALRGQRDEVTRHLGRLEQLRTGLDRMIEAHERGILLTAAEQAAIFGPEWNPDWPAMARRRYGDSVQWQQYAERSASRTPDQWHEVTAAMTDLDAELAAAMTAGDAPGSERADELVERHRAAVSGFFPVSRSMQVCLGRMYEADPSFTAHYDRLSPGLTSWLRRSIDASARAHGIDPETAAWE</sequence>
<keyword evidence="3" id="KW-0010">Activator</keyword>
<keyword evidence="4" id="KW-0804">Transcription</keyword>
<dbReference type="InterPro" id="IPR009061">
    <property type="entry name" value="DNA-bd_dom_put_sf"/>
</dbReference>
<dbReference type="Pfam" id="PF07739">
    <property type="entry name" value="TipAS"/>
    <property type="match status" value="1"/>
</dbReference>
<reference evidence="7" key="1">
    <citation type="submission" date="2019-09" db="EMBL/GenBank/DDBJ databases">
        <title>Mumia zhuanghuii sp. nov. isolated from the intestinal contents of plateau pika (Ochotona curzoniae) in the Qinghai-Tibet plateau of China.</title>
        <authorList>
            <person name="Tian Z."/>
        </authorList>
    </citation>
    <scope>NUCLEOTIDE SEQUENCE [LARGE SCALE GENOMIC DNA]</scope>
    <source>
        <strain evidence="7">DSM 25564</strain>
    </source>
</reference>
<dbReference type="InterPro" id="IPR047057">
    <property type="entry name" value="MerR_fam"/>
</dbReference>
<dbReference type="PROSITE" id="PS50937">
    <property type="entry name" value="HTH_MERR_2"/>
    <property type="match status" value="1"/>
</dbReference>
<dbReference type="Pfam" id="PF13411">
    <property type="entry name" value="MerR_1"/>
    <property type="match status" value="1"/>
</dbReference>
<keyword evidence="1" id="KW-0805">Transcription regulation</keyword>
<dbReference type="GO" id="GO:0003677">
    <property type="term" value="F:DNA binding"/>
    <property type="evidence" value="ECO:0007669"/>
    <property type="project" value="UniProtKB-KW"/>
</dbReference>
<dbReference type="SMART" id="SM00422">
    <property type="entry name" value="HTH_MERR"/>
    <property type="match status" value="1"/>
</dbReference>
<gene>
    <name evidence="6" type="ORF">F6B42_00040</name>
</gene>
<accession>A0A5J5IVU2</accession>
<name>A0A5J5IVU2_9MICO</name>